<comment type="subcellular location">
    <subcellularLocation>
        <location evidence="1">Cell membrane</location>
        <topology evidence="1">Multi-pass membrane protein</topology>
    </subcellularLocation>
</comment>
<reference evidence="7 8" key="1">
    <citation type="submission" date="2018-07" db="EMBL/GenBank/DDBJ databases">
        <title>Genomic Encyclopedia of Type Strains, Phase IV (KMG-IV): sequencing the most valuable type-strain genomes for metagenomic binning, comparative biology and taxonomic classification.</title>
        <authorList>
            <person name="Goeker M."/>
        </authorList>
    </citation>
    <scope>NUCLEOTIDE SEQUENCE [LARGE SCALE GENOMIC DNA]</scope>
    <source>
        <strain evidence="7 8">DSM 21410</strain>
    </source>
</reference>
<feature type="transmembrane region" description="Helical" evidence="6">
    <location>
        <begin position="338"/>
        <end position="357"/>
    </location>
</feature>
<feature type="transmembrane region" description="Helical" evidence="6">
    <location>
        <begin position="9"/>
        <end position="32"/>
    </location>
</feature>
<keyword evidence="3 6" id="KW-0812">Transmembrane</keyword>
<dbReference type="AlphaFoldDB" id="A0A369AA78"/>
<keyword evidence="8" id="KW-1185">Reference proteome</keyword>
<comment type="caution">
    <text evidence="7">The sequence shown here is derived from an EMBL/GenBank/DDBJ whole genome shotgun (WGS) entry which is preliminary data.</text>
</comment>
<proteinExistence type="predicted"/>
<evidence type="ECO:0000256" key="6">
    <source>
        <dbReference type="SAM" id="Phobius"/>
    </source>
</evidence>
<name>A0A369AA78_9FLAO</name>
<feature type="transmembrane region" description="Helical" evidence="6">
    <location>
        <begin position="425"/>
        <end position="443"/>
    </location>
</feature>
<sequence>MRSLAGQTAIYGLSSIIGRLAYFLLTPLHTYVLSKGQMGINTDIYSWIAVLTVVLTLGLETTYFRFSTRRDVSEKAIFRQTYLILFSGVLIFNILVLLLQSYILKAMRYTAHPEYLWLLMVILSGEVLATLPYARLRQQGKAMKFALIRLTNICINIGLNLYFFLLVPYTMERGLYLPAPVNPVLGIFLANAAAVVVQLLLLAPLLKPIYTTQEPAYPLRKILRYGLPVMLAGLPGIINEVFDRQLLKYLLPPATSLEELGVYAAVFRLSVFISLFLQAFRYAAEPFFFKNADNIHAPALYARVMDIFVVLMALAVVVLSLFLPLIKYFIHNKFWEGLYILPILFSAQMLLGIIFNLNIWYKVTEKTEYGILISGTGAFANLTLNISLIPSLGILGASLALLVSHATMTLVSYHLSRKHYPIPYPVSRIAANILLATAASFVLCLSSHHWLRILVFFTTLLMLVSINKQQLIPFLKQLKTKWNR</sequence>
<keyword evidence="4 6" id="KW-1133">Transmembrane helix</keyword>
<dbReference type="PANTHER" id="PTHR30250:SF11">
    <property type="entry name" value="O-ANTIGEN TRANSPORTER-RELATED"/>
    <property type="match status" value="1"/>
</dbReference>
<evidence type="ECO:0000256" key="5">
    <source>
        <dbReference type="ARBA" id="ARBA00023136"/>
    </source>
</evidence>
<feature type="transmembrane region" description="Helical" evidence="6">
    <location>
        <begin position="146"/>
        <end position="165"/>
    </location>
</feature>
<evidence type="ECO:0000313" key="7">
    <source>
        <dbReference type="EMBL" id="RCX04997.1"/>
    </source>
</evidence>
<feature type="transmembrane region" description="Helical" evidence="6">
    <location>
        <begin position="449"/>
        <end position="466"/>
    </location>
</feature>
<dbReference type="Proteomes" id="UP000253517">
    <property type="component" value="Unassembled WGS sequence"/>
</dbReference>
<evidence type="ECO:0000313" key="8">
    <source>
        <dbReference type="Proteomes" id="UP000253517"/>
    </source>
</evidence>
<evidence type="ECO:0000256" key="2">
    <source>
        <dbReference type="ARBA" id="ARBA00022475"/>
    </source>
</evidence>
<feature type="transmembrane region" description="Helical" evidence="6">
    <location>
        <begin position="304"/>
        <end position="326"/>
    </location>
</feature>
<evidence type="ECO:0000256" key="1">
    <source>
        <dbReference type="ARBA" id="ARBA00004651"/>
    </source>
</evidence>
<keyword evidence="2" id="KW-1003">Cell membrane</keyword>
<feature type="transmembrane region" description="Helical" evidence="6">
    <location>
        <begin position="185"/>
        <end position="210"/>
    </location>
</feature>
<dbReference type="EMBL" id="QPJS01000001">
    <property type="protein sequence ID" value="RCX04997.1"/>
    <property type="molecule type" value="Genomic_DNA"/>
</dbReference>
<protein>
    <submittedName>
        <fullName evidence="7">O-antigen/teichoic acid export membrane protein</fullName>
    </submittedName>
</protein>
<feature type="transmembrane region" description="Helical" evidence="6">
    <location>
        <begin position="222"/>
        <end position="242"/>
    </location>
</feature>
<gene>
    <name evidence="7" type="ORF">DES35_101276</name>
</gene>
<dbReference type="PANTHER" id="PTHR30250">
    <property type="entry name" value="PST FAMILY PREDICTED COLANIC ACID TRANSPORTER"/>
    <property type="match status" value="1"/>
</dbReference>
<feature type="transmembrane region" description="Helical" evidence="6">
    <location>
        <begin position="83"/>
        <end position="103"/>
    </location>
</feature>
<dbReference type="GO" id="GO:0005886">
    <property type="term" value="C:plasma membrane"/>
    <property type="evidence" value="ECO:0007669"/>
    <property type="project" value="UniProtKB-SubCell"/>
</dbReference>
<organism evidence="7 8">
    <name type="scientific">Schleiferia thermophila</name>
    <dbReference type="NCBI Taxonomy" id="884107"/>
    <lineage>
        <taxon>Bacteria</taxon>
        <taxon>Pseudomonadati</taxon>
        <taxon>Bacteroidota</taxon>
        <taxon>Flavobacteriia</taxon>
        <taxon>Flavobacteriales</taxon>
        <taxon>Schleiferiaceae</taxon>
        <taxon>Schleiferia</taxon>
    </lineage>
</organism>
<feature type="transmembrane region" description="Helical" evidence="6">
    <location>
        <begin position="262"/>
        <end position="283"/>
    </location>
</feature>
<evidence type="ECO:0000256" key="4">
    <source>
        <dbReference type="ARBA" id="ARBA00022989"/>
    </source>
</evidence>
<accession>A0A369AA78</accession>
<keyword evidence="5 6" id="KW-0472">Membrane</keyword>
<dbReference type="InterPro" id="IPR050833">
    <property type="entry name" value="Poly_Biosynth_Transport"/>
</dbReference>
<feature type="transmembrane region" description="Helical" evidence="6">
    <location>
        <begin position="115"/>
        <end position="134"/>
    </location>
</feature>
<feature type="transmembrane region" description="Helical" evidence="6">
    <location>
        <begin position="44"/>
        <end position="63"/>
    </location>
</feature>
<evidence type="ECO:0000256" key="3">
    <source>
        <dbReference type="ARBA" id="ARBA00022692"/>
    </source>
</evidence>